<dbReference type="InterPro" id="IPR011579">
    <property type="entry name" value="ATPase_dom"/>
</dbReference>
<dbReference type="Pfam" id="PF01637">
    <property type="entry name" value="ATPase_2"/>
    <property type="match status" value="1"/>
</dbReference>
<evidence type="ECO:0000313" key="4">
    <source>
        <dbReference type="Proteomes" id="UP000011728"/>
    </source>
</evidence>
<dbReference type="InterPro" id="IPR004256">
    <property type="entry name" value="DUF234"/>
</dbReference>
<evidence type="ECO:0000259" key="1">
    <source>
        <dbReference type="Pfam" id="PF01637"/>
    </source>
</evidence>
<reference evidence="3 4" key="1">
    <citation type="submission" date="2013-02" db="EMBL/GenBank/DDBJ databases">
        <title>Genome sequence of Clostridium saccharoperbutylacetonicum N1-4(HMT).</title>
        <authorList>
            <person name="Poehlein A."/>
            <person name="Daniel R."/>
        </authorList>
    </citation>
    <scope>NUCLEOTIDE SEQUENCE [LARGE SCALE GENOMIC DNA]</scope>
    <source>
        <strain evidence="4">N1-4(HMT)</strain>
    </source>
</reference>
<dbReference type="Gene3D" id="3.40.1350.10">
    <property type="match status" value="1"/>
</dbReference>
<keyword evidence="4" id="KW-1185">Reference proteome</keyword>
<dbReference type="InterPro" id="IPR011856">
    <property type="entry name" value="tRNA_endonuc-like_dom_sf"/>
</dbReference>
<dbReference type="InterPro" id="IPR011335">
    <property type="entry name" value="Restrct_endonuc-II-like"/>
</dbReference>
<dbReference type="SUPFAM" id="SSF52540">
    <property type="entry name" value="P-loop containing nucleoside triphosphate hydrolases"/>
    <property type="match status" value="1"/>
</dbReference>
<evidence type="ECO:0000313" key="3">
    <source>
        <dbReference type="EMBL" id="AGF59148.1"/>
    </source>
</evidence>
<proteinExistence type="predicted"/>
<dbReference type="InterPro" id="IPR036390">
    <property type="entry name" value="WH_DNA-bd_sf"/>
</dbReference>
<dbReference type="Gene3D" id="3.40.50.300">
    <property type="entry name" value="P-loop containing nucleotide triphosphate hydrolases"/>
    <property type="match status" value="1"/>
</dbReference>
<accession>M1MSN2</accession>
<dbReference type="PATRIC" id="fig|931276.5.peg.5458"/>
<dbReference type="RefSeq" id="WP_015395455.1">
    <property type="nucleotide sequence ID" value="NC_020291.1"/>
</dbReference>
<dbReference type="GO" id="GO:0005524">
    <property type="term" value="F:ATP binding"/>
    <property type="evidence" value="ECO:0007669"/>
    <property type="project" value="InterPro"/>
</dbReference>
<feature type="domain" description="ATPase" evidence="1">
    <location>
        <begin position="2"/>
        <end position="204"/>
    </location>
</feature>
<dbReference type="KEGG" id="csr:Cspa_c54030"/>
<dbReference type="GO" id="GO:0003676">
    <property type="term" value="F:nucleic acid binding"/>
    <property type="evidence" value="ECO:0007669"/>
    <property type="project" value="InterPro"/>
</dbReference>
<dbReference type="HOGENOM" id="CLU_041137_3_0_9"/>
<name>M1MSN2_9CLOT</name>
<feature type="domain" description="DUF234" evidence="2">
    <location>
        <begin position="311"/>
        <end position="407"/>
    </location>
</feature>
<gene>
    <name evidence="3" type="ORF">Cspa_c54030</name>
</gene>
<dbReference type="PANTHER" id="PTHR34704:SF1">
    <property type="entry name" value="ATPASE"/>
    <property type="match status" value="1"/>
</dbReference>
<dbReference type="AlphaFoldDB" id="M1MSN2"/>
<protein>
    <submittedName>
        <fullName evidence="3">Putative ATPase</fullName>
    </submittedName>
</protein>
<dbReference type="OrthoDB" id="9813134at2"/>
<dbReference type="eggNOG" id="COG1672">
    <property type="taxonomic scope" value="Bacteria"/>
</dbReference>
<sequence length="467" mass="55137">MFIGREYEINALNKLYSKEEFQFIVMYGRRRVGKTTLLSEFCNNKPAIFFVAEEYNSSLSLRNFSKQILEYFKMTDYISTFESWEKAFMFLAKESEDKQLILVVDEFPYLVQSNNTLPSLLQNLIDHYLKKTKLFIVVCGSSMSFMEKEVLSYKSPLFGRRTAQMLIEPFDFYNSSKFFPKYSFNERVMTYGIIGGIPQYLEKFNEKNTIEDNIKQELLDKSSYLYEEPKNLLKQELREPAVYNSIIEAIANGYTKINEISTKIGEPKDKCSKYLSSLIDLHIVSKETPIMEKENSRKSIYKLNDNLFKFYYNFIFSNKSLIEQHMGDFLYEKKIEPQIPKYLGEIFEKVCIDFMNYQNRNGDLPFIYTNIGRWWGNNPKTKKQEEIDIVAIDDTMILFGECKWRNEKLDMDVVNSLIKKSEINVFEKFQKKFYSFFSKSGFTDSVKDYSNNNKNILLFGPEELIGD</sequence>
<dbReference type="SUPFAM" id="SSF46785">
    <property type="entry name" value="Winged helix' DNA-binding domain"/>
    <property type="match status" value="1"/>
</dbReference>
<organism evidence="3 4">
    <name type="scientific">Clostridium saccharoperbutylacetonicum N1-4(HMT)</name>
    <dbReference type="NCBI Taxonomy" id="931276"/>
    <lineage>
        <taxon>Bacteria</taxon>
        <taxon>Bacillati</taxon>
        <taxon>Bacillota</taxon>
        <taxon>Clostridia</taxon>
        <taxon>Eubacteriales</taxon>
        <taxon>Clostridiaceae</taxon>
        <taxon>Clostridium</taxon>
    </lineage>
</organism>
<dbReference type="Pfam" id="PF03008">
    <property type="entry name" value="DUF234"/>
    <property type="match status" value="1"/>
</dbReference>
<dbReference type="SUPFAM" id="SSF52980">
    <property type="entry name" value="Restriction endonuclease-like"/>
    <property type="match status" value="1"/>
</dbReference>
<dbReference type="PANTHER" id="PTHR34704">
    <property type="entry name" value="ATPASE"/>
    <property type="match status" value="1"/>
</dbReference>
<evidence type="ECO:0000259" key="2">
    <source>
        <dbReference type="Pfam" id="PF03008"/>
    </source>
</evidence>
<dbReference type="EMBL" id="CP004121">
    <property type="protein sequence ID" value="AGF59148.1"/>
    <property type="molecule type" value="Genomic_DNA"/>
</dbReference>
<dbReference type="InterPro" id="IPR027417">
    <property type="entry name" value="P-loop_NTPase"/>
</dbReference>
<dbReference type="Proteomes" id="UP000011728">
    <property type="component" value="Chromosome"/>
</dbReference>